<dbReference type="GO" id="GO:0009062">
    <property type="term" value="P:fatty acid catabolic process"/>
    <property type="evidence" value="ECO:0007669"/>
    <property type="project" value="TreeGrafter"/>
</dbReference>
<keyword evidence="2" id="KW-0378">Hydrolase</keyword>
<dbReference type="Pfam" id="PF13622">
    <property type="entry name" value="4HBT_3"/>
    <property type="match status" value="1"/>
</dbReference>
<feature type="compositionally biased region" description="Basic and acidic residues" evidence="3">
    <location>
        <begin position="398"/>
        <end position="415"/>
    </location>
</feature>
<organism evidence="6 7">
    <name type="scientific">Ascobolus immersus RN42</name>
    <dbReference type="NCBI Taxonomy" id="1160509"/>
    <lineage>
        <taxon>Eukaryota</taxon>
        <taxon>Fungi</taxon>
        <taxon>Dikarya</taxon>
        <taxon>Ascomycota</taxon>
        <taxon>Pezizomycotina</taxon>
        <taxon>Pezizomycetes</taxon>
        <taxon>Pezizales</taxon>
        <taxon>Ascobolaceae</taxon>
        <taxon>Ascobolus</taxon>
    </lineage>
</organism>
<sequence>MTTSSLSLSHSTKVLPYEQRFPLALIPGATRATFTHVPESPSEPYYPPPPPTMSAEKKEAKVGDFPLLPKNPRVSTKSATILEPTPANPSKAMIETNLELVPLSPLGPNIYTNARPLWQPAGARGIYGGSVISQSLLAACQTVPPELHPNSMHCYFVLAGAATKPLLYHVTPIRTGRSFATRHVEAKQEGRTIFLSTSSFQRPVDKERYIKTENGEGGVVTHAPPFPEGVPAPEECPTNLDRVEAFVKAGQMTPEIAERWRKRIERDPIEWRHVENEASLKALEEGPIHERKLRHWFRAKSGASPMPPHMQICALAYASDSWFIGTTLRVHPDADQNKLGMMVSLDHSLWFHGGAETRFDEWHLAEMWSEWSGEERSVVQMRVWDQGGRLVATARQEGLVRMKDGRTDEGGREPKPTTGKAKL</sequence>
<dbReference type="InterPro" id="IPR029069">
    <property type="entry name" value="HotDog_dom_sf"/>
</dbReference>
<evidence type="ECO:0000313" key="7">
    <source>
        <dbReference type="Proteomes" id="UP000275078"/>
    </source>
</evidence>
<dbReference type="GO" id="GO:0005782">
    <property type="term" value="C:peroxisomal matrix"/>
    <property type="evidence" value="ECO:0007669"/>
    <property type="project" value="UniProtKB-SubCell"/>
</dbReference>
<name>A0A3N4IBC3_ASCIM</name>
<dbReference type="AlphaFoldDB" id="A0A3N4IBC3"/>
<evidence type="ECO:0000256" key="1">
    <source>
        <dbReference type="ARBA" id="ARBA00006538"/>
    </source>
</evidence>
<comment type="similarity">
    <text evidence="1">Belongs to the C/M/P thioester hydrolase family.</text>
</comment>
<keyword evidence="6" id="KW-0413">Isomerase</keyword>
<dbReference type="GO" id="GO:0016853">
    <property type="term" value="F:isomerase activity"/>
    <property type="evidence" value="ECO:0007669"/>
    <property type="project" value="UniProtKB-KW"/>
</dbReference>
<dbReference type="EMBL" id="ML119665">
    <property type="protein sequence ID" value="RPA83393.1"/>
    <property type="molecule type" value="Genomic_DNA"/>
</dbReference>
<evidence type="ECO:0000256" key="3">
    <source>
        <dbReference type="SAM" id="MobiDB-lite"/>
    </source>
</evidence>
<dbReference type="InterPro" id="IPR042171">
    <property type="entry name" value="Acyl-CoA_hotdog"/>
</dbReference>
<dbReference type="GO" id="GO:0006637">
    <property type="term" value="P:acyl-CoA metabolic process"/>
    <property type="evidence" value="ECO:0007669"/>
    <property type="project" value="InterPro"/>
</dbReference>
<dbReference type="InterPro" id="IPR049449">
    <property type="entry name" value="TesB_ACOT8-like_N"/>
</dbReference>
<evidence type="ECO:0000256" key="2">
    <source>
        <dbReference type="ARBA" id="ARBA00022801"/>
    </source>
</evidence>
<evidence type="ECO:0000259" key="4">
    <source>
        <dbReference type="Pfam" id="PF13622"/>
    </source>
</evidence>
<dbReference type="CDD" id="cd03444">
    <property type="entry name" value="Thioesterase_II_repeat1"/>
    <property type="match status" value="1"/>
</dbReference>
<dbReference type="Pfam" id="PF20789">
    <property type="entry name" value="4HBT_3C"/>
    <property type="match status" value="1"/>
</dbReference>
<gene>
    <name evidence="6" type="ORF">BJ508DRAFT_324687</name>
</gene>
<dbReference type="STRING" id="1160509.A0A3N4IBC3"/>
<dbReference type="OrthoDB" id="68328at2759"/>
<feature type="region of interest" description="Disordered" evidence="3">
    <location>
        <begin position="396"/>
        <end position="423"/>
    </location>
</feature>
<dbReference type="GO" id="GO:0047617">
    <property type="term" value="F:fatty acyl-CoA hydrolase activity"/>
    <property type="evidence" value="ECO:0007669"/>
    <property type="project" value="InterPro"/>
</dbReference>
<proteinExistence type="inferred from homology"/>
<keyword evidence="7" id="KW-1185">Reference proteome</keyword>
<feature type="region of interest" description="Disordered" evidence="3">
    <location>
        <begin position="37"/>
        <end position="56"/>
    </location>
</feature>
<dbReference type="CDD" id="cd03445">
    <property type="entry name" value="Thioesterase_II_repeat2"/>
    <property type="match status" value="1"/>
</dbReference>
<dbReference type="PANTHER" id="PTHR11066">
    <property type="entry name" value="ACYL-COA THIOESTERASE"/>
    <property type="match status" value="1"/>
</dbReference>
<reference evidence="6 7" key="1">
    <citation type="journal article" date="2018" name="Nat. Ecol. Evol.">
        <title>Pezizomycetes genomes reveal the molecular basis of ectomycorrhizal truffle lifestyle.</title>
        <authorList>
            <person name="Murat C."/>
            <person name="Payen T."/>
            <person name="Noel B."/>
            <person name="Kuo A."/>
            <person name="Morin E."/>
            <person name="Chen J."/>
            <person name="Kohler A."/>
            <person name="Krizsan K."/>
            <person name="Balestrini R."/>
            <person name="Da Silva C."/>
            <person name="Montanini B."/>
            <person name="Hainaut M."/>
            <person name="Levati E."/>
            <person name="Barry K.W."/>
            <person name="Belfiori B."/>
            <person name="Cichocki N."/>
            <person name="Clum A."/>
            <person name="Dockter R.B."/>
            <person name="Fauchery L."/>
            <person name="Guy J."/>
            <person name="Iotti M."/>
            <person name="Le Tacon F."/>
            <person name="Lindquist E.A."/>
            <person name="Lipzen A."/>
            <person name="Malagnac F."/>
            <person name="Mello A."/>
            <person name="Molinier V."/>
            <person name="Miyauchi S."/>
            <person name="Poulain J."/>
            <person name="Riccioni C."/>
            <person name="Rubini A."/>
            <person name="Sitrit Y."/>
            <person name="Splivallo R."/>
            <person name="Traeger S."/>
            <person name="Wang M."/>
            <person name="Zifcakova L."/>
            <person name="Wipf D."/>
            <person name="Zambonelli A."/>
            <person name="Paolocci F."/>
            <person name="Nowrousian M."/>
            <person name="Ottonello S."/>
            <person name="Baldrian P."/>
            <person name="Spatafora J.W."/>
            <person name="Henrissat B."/>
            <person name="Nagy L.G."/>
            <person name="Aury J.M."/>
            <person name="Wincker P."/>
            <person name="Grigoriev I.V."/>
            <person name="Bonfante P."/>
            <person name="Martin F.M."/>
        </authorList>
    </citation>
    <scope>NUCLEOTIDE SEQUENCE [LARGE SCALE GENOMIC DNA]</scope>
    <source>
        <strain evidence="6 7">RN42</strain>
    </source>
</reference>
<evidence type="ECO:0000313" key="6">
    <source>
        <dbReference type="EMBL" id="RPA83393.1"/>
    </source>
</evidence>
<dbReference type="InterPro" id="IPR003703">
    <property type="entry name" value="Acyl_CoA_thio"/>
</dbReference>
<dbReference type="PANTHER" id="PTHR11066:SF34">
    <property type="entry name" value="ACYL-COENZYME A THIOESTERASE 8"/>
    <property type="match status" value="1"/>
</dbReference>
<dbReference type="SUPFAM" id="SSF54637">
    <property type="entry name" value="Thioesterase/thiol ester dehydrase-isomerase"/>
    <property type="match status" value="2"/>
</dbReference>
<evidence type="ECO:0000259" key="5">
    <source>
        <dbReference type="Pfam" id="PF20789"/>
    </source>
</evidence>
<feature type="domain" description="Acyl-CoA thioesterase-like N-terminal HotDog" evidence="4">
    <location>
        <begin position="117"/>
        <end position="201"/>
    </location>
</feature>
<protein>
    <submittedName>
        <fullName evidence="6">Thioesterase/thiol ester dehydrase-isomerase</fullName>
    </submittedName>
</protein>
<accession>A0A3N4IBC3</accession>
<dbReference type="InterPro" id="IPR049450">
    <property type="entry name" value="ACOT8-like_C"/>
</dbReference>
<dbReference type="Proteomes" id="UP000275078">
    <property type="component" value="Unassembled WGS sequence"/>
</dbReference>
<feature type="domain" description="Acyl-CoA thioesterase-like C-terminal" evidence="5">
    <location>
        <begin position="260"/>
        <end position="400"/>
    </location>
</feature>
<dbReference type="Gene3D" id="2.40.160.210">
    <property type="entry name" value="Acyl-CoA thioesterase, double hotdog domain"/>
    <property type="match status" value="1"/>
</dbReference>